<organism evidence="1 2">
    <name type="scientific">Chloroflexus aggregans</name>
    <dbReference type="NCBI Taxonomy" id="152260"/>
    <lineage>
        <taxon>Bacteria</taxon>
        <taxon>Bacillati</taxon>
        <taxon>Chloroflexota</taxon>
        <taxon>Chloroflexia</taxon>
        <taxon>Chloroflexales</taxon>
        <taxon>Chloroflexineae</taxon>
        <taxon>Chloroflexaceae</taxon>
        <taxon>Chloroflexus</taxon>
    </lineage>
</organism>
<gene>
    <name evidence="1" type="ORF">C0184_03565</name>
</gene>
<evidence type="ECO:0000313" key="2">
    <source>
        <dbReference type="Proteomes" id="UP000243376"/>
    </source>
</evidence>
<dbReference type="EMBL" id="PNIQ01000236">
    <property type="protein sequence ID" value="PMP84507.1"/>
    <property type="molecule type" value="Genomic_DNA"/>
</dbReference>
<accession>A0A2J6XA94</accession>
<proteinExistence type="predicted"/>
<reference evidence="1 2" key="1">
    <citation type="submission" date="2018-01" db="EMBL/GenBank/DDBJ databases">
        <title>Metagenomic assembled genomes from two thermal pools in the Uzon Caldera, Kamchatka, Russia.</title>
        <authorList>
            <person name="Wilkins L."/>
            <person name="Ettinger C."/>
        </authorList>
    </citation>
    <scope>NUCLEOTIDE SEQUENCE [LARGE SCALE GENOMIC DNA]</scope>
    <source>
        <strain evidence="1">ZAV-02</strain>
    </source>
</reference>
<comment type="caution">
    <text evidence="1">The sequence shown here is derived from an EMBL/GenBank/DDBJ whole genome shotgun (WGS) entry which is preliminary data.</text>
</comment>
<dbReference type="Proteomes" id="UP000243376">
    <property type="component" value="Unassembled WGS sequence"/>
</dbReference>
<evidence type="ECO:0000313" key="1">
    <source>
        <dbReference type="EMBL" id="PMP84507.1"/>
    </source>
</evidence>
<dbReference type="AlphaFoldDB" id="A0A2J6XA94"/>
<sequence>MRDLYHLEVLSAKMINERLTTAANDRLLPPFRPIRRMARWVGLLLIRLGARLLRYAHARHTGRPSYVR</sequence>
<protein>
    <submittedName>
        <fullName evidence="1">Uncharacterized protein</fullName>
    </submittedName>
</protein>
<name>A0A2J6XA94_9CHLR</name>